<dbReference type="GO" id="GO:0005524">
    <property type="term" value="F:ATP binding"/>
    <property type="evidence" value="ECO:0007669"/>
    <property type="project" value="UniProtKB-UniRule"/>
</dbReference>
<evidence type="ECO:0000259" key="9">
    <source>
        <dbReference type="PROSITE" id="PS50011"/>
    </source>
</evidence>
<dbReference type="STRING" id="280699.M1VF77"/>
<reference evidence="10 11" key="2">
    <citation type="journal article" date="2007" name="BMC Biol.">
        <title>A 100%-complete sequence reveals unusually simple genomic features in the hot-spring red alga Cyanidioschyzon merolae.</title>
        <authorList>
            <person name="Nozaki H."/>
            <person name="Takano H."/>
            <person name="Misumi O."/>
            <person name="Terasawa K."/>
            <person name="Matsuzaki M."/>
            <person name="Maruyama S."/>
            <person name="Nishida K."/>
            <person name="Yagisawa F."/>
            <person name="Yoshida Y."/>
            <person name="Fujiwara T."/>
            <person name="Takio S."/>
            <person name="Tamura K."/>
            <person name="Chung S.J."/>
            <person name="Nakamura S."/>
            <person name="Kuroiwa H."/>
            <person name="Tanaka K."/>
            <person name="Sato N."/>
            <person name="Kuroiwa T."/>
        </authorList>
    </citation>
    <scope>NUCLEOTIDE SEQUENCE [LARGE SCALE GENOMIC DNA]</scope>
    <source>
        <strain evidence="10 11">10D</strain>
    </source>
</reference>
<keyword evidence="4 7" id="KW-0547">Nucleotide-binding</keyword>
<evidence type="ECO:0000256" key="4">
    <source>
        <dbReference type="ARBA" id="ARBA00022741"/>
    </source>
</evidence>
<evidence type="ECO:0000256" key="5">
    <source>
        <dbReference type="ARBA" id="ARBA00022777"/>
    </source>
</evidence>
<dbReference type="KEGG" id="cme:CYME_CMO271C"/>
<keyword evidence="5 10" id="KW-0418">Kinase</keyword>
<keyword evidence="3" id="KW-0808">Transferase</keyword>
<name>M1VF77_CYAM1</name>
<evidence type="ECO:0000256" key="8">
    <source>
        <dbReference type="RuleBase" id="RU000304"/>
    </source>
</evidence>
<evidence type="ECO:0000256" key="1">
    <source>
        <dbReference type="ARBA" id="ARBA00012513"/>
    </source>
</evidence>
<dbReference type="Gene3D" id="1.10.510.10">
    <property type="entry name" value="Transferase(Phosphotransferase) domain 1"/>
    <property type="match status" value="2"/>
</dbReference>
<accession>M1VF77</accession>
<dbReference type="RefSeq" id="XP_005537648.1">
    <property type="nucleotide sequence ID" value="XM_005537591.1"/>
</dbReference>
<evidence type="ECO:0000313" key="11">
    <source>
        <dbReference type="Proteomes" id="UP000007014"/>
    </source>
</evidence>
<organism evidence="10 11">
    <name type="scientific">Cyanidioschyzon merolae (strain NIES-3377 / 10D)</name>
    <name type="common">Unicellular red alga</name>
    <dbReference type="NCBI Taxonomy" id="280699"/>
    <lineage>
        <taxon>Eukaryota</taxon>
        <taxon>Rhodophyta</taxon>
        <taxon>Bangiophyceae</taxon>
        <taxon>Cyanidiales</taxon>
        <taxon>Cyanidiaceae</taxon>
        <taxon>Cyanidioschyzon</taxon>
    </lineage>
</organism>
<dbReference type="GeneID" id="16995711"/>
<feature type="binding site" evidence="7">
    <location>
        <position position="110"/>
    </location>
    <ligand>
        <name>ATP</name>
        <dbReference type="ChEBI" id="CHEBI:30616"/>
    </ligand>
</feature>
<dbReference type="SUPFAM" id="SSF56112">
    <property type="entry name" value="Protein kinase-like (PK-like)"/>
    <property type="match status" value="1"/>
</dbReference>
<evidence type="ECO:0000256" key="7">
    <source>
        <dbReference type="PROSITE-ProRule" id="PRU10141"/>
    </source>
</evidence>
<dbReference type="GO" id="GO:0044773">
    <property type="term" value="P:mitotic DNA damage checkpoint signaling"/>
    <property type="evidence" value="ECO:0007669"/>
    <property type="project" value="TreeGrafter"/>
</dbReference>
<proteinExistence type="inferred from homology"/>
<dbReference type="OrthoDB" id="10020333at2759"/>
<protein>
    <recommendedName>
        <fullName evidence="1">non-specific serine/threonine protein kinase</fullName>
        <ecNumber evidence="1">2.7.11.1</ecNumber>
    </recommendedName>
</protein>
<dbReference type="PROSITE" id="PS50011">
    <property type="entry name" value="PROTEIN_KINASE_DOM"/>
    <property type="match status" value="1"/>
</dbReference>
<evidence type="ECO:0000256" key="2">
    <source>
        <dbReference type="ARBA" id="ARBA00022527"/>
    </source>
</evidence>
<dbReference type="EC" id="2.7.11.1" evidence="1"/>
<dbReference type="InterPro" id="IPR017441">
    <property type="entry name" value="Protein_kinase_ATP_BS"/>
</dbReference>
<dbReference type="HOGENOM" id="CLU_000288_118_2_1"/>
<evidence type="ECO:0000256" key="3">
    <source>
        <dbReference type="ARBA" id="ARBA00022679"/>
    </source>
</evidence>
<gene>
    <name evidence="10" type="ORF">CYME_CMO271C</name>
</gene>
<dbReference type="PROSITE" id="PS00107">
    <property type="entry name" value="PROTEIN_KINASE_ATP"/>
    <property type="match status" value="1"/>
</dbReference>
<feature type="domain" description="Protein kinase" evidence="9">
    <location>
        <begin position="78"/>
        <end position="451"/>
    </location>
</feature>
<keyword evidence="2 8" id="KW-0723">Serine/threonine-protein kinase</keyword>
<dbReference type="AlphaFoldDB" id="M1VF77"/>
<keyword evidence="11" id="KW-1185">Reference proteome</keyword>
<dbReference type="InterPro" id="IPR008271">
    <property type="entry name" value="Ser/Thr_kinase_AS"/>
</dbReference>
<sequence>MDITSAAAIPRAYISGLAHQELCWSAAALSARWKVLARTSSNQLSARAIPKDVQESLDETQYTDTSNVGGGGSLWPPLVLHERVGAGTFSTVYRAVLDQACAQNRAYAVKRFYKTNEPRRIQQEVRFLCGLQGEKGIPRLEGIFRRDDEVWMVMPLYPNEPFRLLIADMGIDDMRVYMRALLDVLSVLERHQIIHRDVKPGNFLFHRKHPDAAVLVDFGLAQKSEQTRNRDCDSGQNLWRDPRAQTACRQLSSGANAVDTVSSDRDRLDDWRLAMTAPVFTPTPARAPAWKVSRLTEDRTRRRAVTMESAEAPRAGTRGFRAPEILLRYRDQDSCIDVWSAGVIFLSMLSCQYPFFRASSDEEALLELEQIFGTQKLASAAKACRRPFVPANNFPGVDLRQLCLQLRVGRRPNTASETEVPDEAFDLLSKMLELNCRRRLPASALLEHPFVRKSSS</sequence>
<reference evidence="10 11" key="1">
    <citation type="journal article" date="2004" name="Nature">
        <title>Genome sequence of the ultrasmall unicellular red alga Cyanidioschyzon merolae 10D.</title>
        <authorList>
            <person name="Matsuzaki M."/>
            <person name="Misumi O."/>
            <person name="Shin-i T."/>
            <person name="Maruyama S."/>
            <person name="Takahara M."/>
            <person name="Miyagishima S."/>
            <person name="Mori T."/>
            <person name="Nishida K."/>
            <person name="Yagisawa F."/>
            <person name="Nishida K."/>
            <person name="Yoshida Y."/>
            <person name="Nishimura Y."/>
            <person name="Nakao S."/>
            <person name="Kobayashi T."/>
            <person name="Momoyama Y."/>
            <person name="Higashiyama T."/>
            <person name="Minoda A."/>
            <person name="Sano M."/>
            <person name="Nomoto H."/>
            <person name="Oishi K."/>
            <person name="Hayashi H."/>
            <person name="Ohta F."/>
            <person name="Nishizaka S."/>
            <person name="Haga S."/>
            <person name="Miura S."/>
            <person name="Morishita T."/>
            <person name="Kabeya Y."/>
            <person name="Terasawa K."/>
            <person name="Suzuki Y."/>
            <person name="Ishii Y."/>
            <person name="Asakawa S."/>
            <person name="Takano H."/>
            <person name="Ohta N."/>
            <person name="Kuroiwa H."/>
            <person name="Tanaka K."/>
            <person name="Shimizu N."/>
            <person name="Sugano S."/>
            <person name="Sato N."/>
            <person name="Nozaki H."/>
            <person name="Ogasawara N."/>
            <person name="Kohara Y."/>
            <person name="Kuroiwa T."/>
        </authorList>
    </citation>
    <scope>NUCLEOTIDE SEQUENCE [LARGE SCALE GENOMIC DNA]</scope>
    <source>
        <strain evidence="10 11">10D</strain>
    </source>
</reference>
<keyword evidence="6 7" id="KW-0067">ATP-binding</keyword>
<evidence type="ECO:0000256" key="6">
    <source>
        <dbReference type="ARBA" id="ARBA00022840"/>
    </source>
</evidence>
<dbReference type="PROSITE" id="PS00108">
    <property type="entry name" value="PROTEIN_KINASE_ST"/>
    <property type="match status" value="1"/>
</dbReference>
<dbReference type="Gene3D" id="3.30.200.20">
    <property type="entry name" value="Phosphorylase Kinase, domain 1"/>
    <property type="match status" value="1"/>
</dbReference>
<dbReference type="GO" id="GO:0005634">
    <property type="term" value="C:nucleus"/>
    <property type="evidence" value="ECO:0007669"/>
    <property type="project" value="TreeGrafter"/>
</dbReference>
<dbReference type="GO" id="GO:0004674">
    <property type="term" value="F:protein serine/threonine kinase activity"/>
    <property type="evidence" value="ECO:0007669"/>
    <property type="project" value="UniProtKB-KW"/>
</dbReference>
<dbReference type="PANTHER" id="PTHR44167">
    <property type="entry name" value="OVARIAN-SPECIFIC SERINE/THREONINE-PROTEIN KINASE LOK-RELATED"/>
    <property type="match status" value="1"/>
</dbReference>
<dbReference type="Gramene" id="CMO271CT">
    <property type="protein sequence ID" value="CMO271CT"/>
    <property type="gene ID" value="CMO271C"/>
</dbReference>
<dbReference type="InterPro" id="IPR011009">
    <property type="entry name" value="Kinase-like_dom_sf"/>
</dbReference>
<dbReference type="eggNOG" id="KOG1167">
    <property type="taxonomic scope" value="Eukaryota"/>
</dbReference>
<evidence type="ECO:0000313" key="10">
    <source>
        <dbReference type="EMBL" id="BAM81612.1"/>
    </source>
</evidence>
<dbReference type="Proteomes" id="UP000007014">
    <property type="component" value="Chromosome 15"/>
</dbReference>
<dbReference type="OMA" id="QGFTMEK"/>
<dbReference type="EMBL" id="AP006497">
    <property type="protein sequence ID" value="BAM81612.1"/>
    <property type="molecule type" value="Genomic_DNA"/>
</dbReference>
<dbReference type="PANTHER" id="PTHR44167:SF23">
    <property type="entry name" value="CDC7 KINASE, ISOFORM A-RELATED"/>
    <property type="match status" value="1"/>
</dbReference>
<dbReference type="Pfam" id="PF00069">
    <property type="entry name" value="Pkinase"/>
    <property type="match status" value="2"/>
</dbReference>
<dbReference type="SMART" id="SM00220">
    <property type="entry name" value="S_TKc"/>
    <property type="match status" value="1"/>
</dbReference>
<dbReference type="InterPro" id="IPR000719">
    <property type="entry name" value="Prot_kinase_dom"/>
</dbReference>
<comment type="similarity">
    <text evidence="8">Belongs to the protein kinase superfamily.</text>
</comment>